<dbReference type="EMBL" id="LMWP01000071">
    <property type="protein sequence ID" value="KUN15496.1"/>
    <property type="molecule type" value="Genomic_DNA"/>
</dbReference>
<comment type="caution">
    <text evidence="2">The sequence shown here is derived from an EMBL/GenBank/DDBJ whole genome shotgun (WGS) entry which is preliminary data.</text>
</comment>
<sequence>METSEPFLNRRTAMSRSRSQPSIQGSAVSRAVYSSIRAARCGASQGPPVSSSRLRTAVFKNDQCAETSATAGTACLPGLTAVPEAFQGSLERALLQQLPQAGEAGVVLPRLPVPDRLLSGAFPCEQAGRRLVQALPGAWDQTGNGGGEVADRSRGQTPPRPGVHRLRLRHPAAVEHDQGQWDAEGRRRHGRGDVGDVRPVRSESVVVPHQPRAGSTTPVAHSTAHPARNPRGVSSQTDRTRPANVTSLPDRPLDQAQPLHRGHTRPDFPTPAGPSGLRGVPPPHWRGVE</sequence>
<dbReference type="AlphaFoldDB" id="A0A101PPX2"/>
<keyword evidence="3" id="KW-1185">Reference proteome</keyword>
<evidence type="ECO:0000256" key="1">
    <source>
        <dbReference type="SAM" id="MobiDB-lite"/>
    </source>
</evidence>
<proteinExistence type="predicted"/>
<evidence type="ECO:0000313" key="3">
    <source>
        <dbReference type="Proteomes" id="UP000053398"/>
    </source>
</evidence>
<reference evidence="2 3" key="1">
    <citation type="submission" date="2015-10" db="EMBL/GenBank/DDBJ databases">
        <title>Draft genome sequence of Streptomyces corchorusii DSM 40340, type strain for the species Streptomyces corchorusii.</title>
        <authorList>
            <person name="Ruckert C."/>
            <person name="Winkler A."/>
            <person name="Kalinowski J."/>
            <person name="Kampfer P."/>
            <person name="Glaeser S."/>
        </authorList>
    </citation>
    <scope>NUCLEOTIDE SEQUENCE [LARGE SCALE GENOMIC DNA]</scope>
    <source>
        <strain evidence="2 3">DSM 40340</strain>
    </source>
</reference>
<gene>
    <name evidence="2" type="ORF">AQJ11_42925</name>
</gene>
<evidence type="ECO:0000313" key="2">
    <source>
        <dbReference type="EMBL" id="KUN15496.1"/>
    </source>
</evidence>
<accession>A0A101PPX2</accession>
<feature type="compositionally biased region" description="Polar residues" evidence="1">
    <location>
        <begin position="12"/>
        <end position="26"/>
    </location>
</feature>
<feature type="region of interest" description="Disordered" evidence="1">
    <location>
        <begin position="137"/>
        <end position="289"/>
    </location>
</feature>
<dbReference type="Proteomes" id="UP000053398">
    <property type="component" value="Unassembled WGS sequence"/>
</dbReference>
<feature type="compositionally biased region" description="Basic and acidic residues" evidence="1">
    <location>
        <begin position="172"/>
        <end position="201"/>
    </location>
</feature>
<name>A0A101PPX2_STRCK</name>
<feature type="compositionally biased region" description="Pro residues" evidence="1">
    <location>
        <begin position="280"/>
        <end position="289"/>
    </location>
</feature>
<feature type="compositionally biased region" description="Polar residues" evidence="1">
    <location>
        <begin position="232"/>
        <end position="247"/>
    </location>
</feature>
<organism evidence="2 3">
    <name type="scientific">Streptomyces corchorusii</name>
    <name type="common">Streptomyces chibaensis</name>
    <dbReference type="NCBI Taxonomy" id="1903"/>
    <lineage>
        <taxon>Bacteria</taxon>
        <taxon>Bacillati</taxon>
        <taxon>Actinomycetota</taxon>
        <taxon>Actinomycetes</taxon>
        <taxon>Kitasatosporales</taxon>
        <taxon>Streptomycetaceae</taxon>
        <taxon>Streptomyces</taxon>
    </lineage>
</organism>
<protein>
    <submittedName>
        <fullName evidence="2">Uncharacterized protein</fullName>
    </submittedName>
</protein>
<feature type="region of interest" description="Disordered" evidence="1">
    <location>
        <begin position="1"/>
        <end position="26"/>
    </location>
</feature>